<dbReference type="AlphaFoldDB" id="A0A0L1ID46"/>
<evidence type="ECO:0000256" key="4">
    <source>
        <dbReference type="ARBA" id="ARBA00022763"/>
    </source>
</evidence>
<dbReference type="Gene3D" id="1.10.1670.10">
    <property type="entry name" value="Helix-hairpin-Helix base-excision DNA repair enzymes (C-terminal)"/>
    <property type="match status" value="1"/>
</dbReference>
<proteinExistence type="inferred from homology"/>
<evidence type="ECO:0000256" key="1">
    <source>
        <dbReference type="ARBA" id="ARBA00001966"/>
    </source>
</evidence>
<dbReference type="GO" id="GO:0051536">
    <property type="term" value="F:iron-sulfur cluster binding"/>
    <property type="evidence" value="ECO:0007669"/>
    <property type="project" value="UniProtKB-KW"/>
</dbReference>
<evidence type="ECO:0000259" key="10">
    <source>
        <dbReference type="SMART" id="SM00478"/>
    </source>
</evidence>
<dbReference type="EMBL" id="GG665258">
    <property type="protein sequence ID" value="KNG77145.1"/>
    <property type="molecule type" value="Genomic_DNA"/>
</dbReference>
<dbReference type="GO" id="GO:0006298">
    <property type="term" value="P:mismatch repair"/>
    <property type="evidence" value="ECO:0007669"/>
    <property type="project" value="TreeGrafter"/>
</dbReference>
<dbReference type="CDD" id="cd00056">
    <property type="entry name" value="ENDO3c"/>
    <property type="match status" value="1"/>
</dbReference>
<name>A0A0L1ID46_PLAFA</name>
<evidence type="ECO:0000256" key="2">
    <source>
        <dbReference type="ARBA" id="ARBA00008343"/>
    </source>
</evidence>
<feature type="domain" description="HhH-GPD" evidence="10">
    <location>
        <begin position="218"/>
        <end position="370"/>
    </location>
</feature>
<dbReference type="GO" id="GO:0032357">
    <property type="term" value="F:oxidized purine DNA binding"/>
    <property type="evidence" value="ECO:0007669"/>
    <property type="project" value="TreeGrafter"/>
</dbReference>
<keyword evidence="3" id="KW-0479">Metal-binding</keyword>
<evidence type="ECO:0000256" key="9">
    <source>
        <dbReference type="ARBA" id="ARBA00023295"/>
    </source>
</evidence>
<dbReference type="Gene3D" id="3.90.79.10">
    <property type="entry name" value="Nucleoside Triphosphate Pyrophosphohydrolase"/>
    <property type="match status" value="1"/>
</dbReference>
<dbReference type="SUPFAM" id="SSF48150">
    <property type="entry name" value="DNA-glycosylase"/>
    <property type="match status" value="1"/>
</dbReference>
<keyword evidence="5" id="KW-0378">Hydrolase</keyword>
<keyword evidence="7" id="KW-0411">Iron-sulfur</keyword>
<protein>
    <submittedName>
        <fullName evidence="11">A/G-specific adenine glycosylase</fullName>
    </submittedName>
</protein>
<dbReference type="Gene3D" id="1.10.340.30">
    <property type="entry name" value="Hypothetical protein, domain 2"/>
    <property type="match status" value="1"/>
</dbReference>
<dbReference type="SMART" id="SM00478">
    <property type="entry name" value="ENDO3c"/>
    <property type="match status" value="1"/>
</dbReference>
<dbReference type="GO" id="GO:0006284">
    <property type="term" value="P:base-excision repair"/>
    <property type="evidence" value="ECO:0007669"/>
    <property type="project" value="InterPro"/>
</dbReference>
<gene>
    <name evidence="11" type="ORF">PFMG_03297</name>
</gene>
<dbReference type="GO" id="GO:0005634">
    <property type="term" value="C:nucleus"/>
    <property type="evidence" value="ECO:0007669"/>
    <property type="project" value="TreeGrafter"/>
</dbReference>
<evidence type="ECO:0000256" key="7">
    <source>
        <dbReference type="ARBA" id="ARBA00023014"/>
    </source>
</evidence>
<evidence type="ECO:0000256" key="3">
    <source>
        <dbReference type="ARBA" id="ARBA00022723"/>
    </source>
</evidence>
<accession>A0A0L1ID46</accession>
<keyword evidence="9" id="KW-0326">Glycosidase</keyword>
<sequence length="616" mass="73339">MKNESTQKDKFNNIKEEEDVTLPNEQSDYHYSFLQRYSVELKKDLLNWYYKYRRKLPWRGDEPPFTTSVQLYENKKQVDIRCFFGNHKRDEIKIKNSKSDNVKNNEKIKGTKIMKIKKEHNELSLERCKRLKKEDKDEEKKYNSLSDSLKSENIKSLHDKINNNNNNNNDDDVVDKNNCNSSLLVHKEEKKHNFINNLMYDKEHLSTKGYQIYISEIMLQQTKVHTVLNFYLKWMNKWNNIFDLAKCNLDDVLILWKGLGYYNRAKNLLECCKIVVDKYNGIFPNDLKLLKTLPGIGDYTSKAICIHLYNRKDICIDTNIIRIFSRITDTINYYNSGTLLKHCEKVSEILCSGESNYSDLSQAFMDLGSSVCNNSPDCSQCPINKYCMIYLKSNKKKQHNLFNTKHPEHCNLCVNDRNVEIKYVPLAKRKKKTDKICLVLLIKQNDKKKKNNMNKNSCTKKLEKKKTASRQIKESYLEDTYMMIKNTDTNLFSMHYLFPFILLDTYDKNDCVKHFNDLLKSLNVTNSEKDRYLYINNFKHKFSHLTYHTHIYLCTVSDWPIFILKNFTHNTFCQNIIDSYKKSMNEKINGLVKIYKWFNIFFNYVLYFHSSKKEKK</sequence>
<comment type="similarity">
    <text evidence="2">Belongs to the Nth/MutY family.</text>
</comment>
<evidence type="ECO:0000256" key="6">
    <source>
        <dbReference type="ARBA" id="ARBA00023004"/>
    </source>
</evidence>
<keyword evidence="8" id="KW-0234">DNA repair</keyword>
<reference evidence="12" key="1">
    <citation type="submission" date="2015-07" db="EMBL/GenBank/DDBJ databases">
        <title>Annotation of Plasmodium falciparum IGH-CR14.</title>
        <authorList>
            <consortium name="The Broad Institute Genome Sequencing Platform"/>
            <person name="Volkman S.K."/>
            <person name="Neafsey D.E."/>
            <person name="Dash A.P."/>
            <person name="Chitnis C.E."/>
            <person name="Hartl D.L."/>
            <person name="Young S.K."/>
            <person name="Zeng Q."/>
            <person name="Koehrsen M."/>
            <person name="Alvarado L."/>
            <person name="Berlin A."/>
            <person name="Borenstein D."/>
            <person name="Chapman S.B."/>
            <person name="Chen Z."/>
            <person name="Engels R."/>
            <person name="Freedman E."/>
            <person name="Gellesch M."/>
            <person name="Goldberg J."/>
            <person name="Griggs A."/>
            <person name="Gujja S."/>
            <person name="Heilman E.R."/>
            <person name="Heiman D.I."/>
            <person name="Howarth C."/>
            <person name="Jen D."/>
            <person name="Larson L."/>
            <person name="Mehta T."/>
            <person name="Neiman D."/>
            <person name="Park D."/>
            <person name="Pearson M."/>
            <person name="Roberts A."/>
            <person name="Saif S."/>
            <person name="Shea T."/>
            <person name="Shenoy N."/>
            <person name="Sisk P."/>
            <person name="Stolte C."/>
            <person name="Sykes S."/>
            <person name="Walk T."/>
            <person name="White J."/>
            <person name="Yandava C."/>
            <person name="Haas B."/>
            <person name="Henn M.R."/>
            <person name="Nusbaum C."/>
            <person name="Birren B."/>
        </authorList>
    </citation>
    <scope>NUCLEOTIDE SEQUENCE [LARGE SCALE GENOMIC DNA]</scope>
    <source>
        <strain evidence="12">IGH-CR14</strain>
    </source>
</reference>
<dbReference type="GO" id="GO:0034039">
    <property type="term" value="F:8-oxo-7,8-dihydroguanine DNA N-glycosylase activity"/>
    <property type="evidence" value="ECO:0007669"/>
    <property type="project" value="TreeGrafter"/>
</dbReference>
<dbReference type="GO" id="GO:0046872">
    <property type="term" value="F:metal ion binding"/>
    <property type="evidence" value="ECO:0007669"/>
    <property type="project" value="UniProtKB-KW"/>
</dbReference>
<evidence type="ECO:0000313" key="11">
    <source>
        <dbReference type="EMBL" id="KNG77145.1"/>
    </source>
</evidence>
<evidence type="ECO:0000313" key="12">
    <source>
        <dbReference type="Proteomes" id="UP000054562"/>
    </source>
</evidence>
<dbReference type="GO" id="GO:0000701">
    <property type="term" value="F:purine-specific mismatch base pair DNA N-glycosylase activity"/>
    <property type="evidence" value="ECO:0007669"/>
    <property type="project" value="TreeGrafter"/>
</dbReference>
<dbReference type="Pfam" id="PF00730">
    <property type="entry name" value="HhH-GPD"/>
    <property type="match status" value="1"/>
</dbReference>
<dbReference type="PANTHER" id="PTHR42944:SF1">
    <property type="entry name" value="ADENINE DNA GLYCOSYLASE"/>
    <property type="match status" value="1"/>
</dbReference>
<keyword evidence="4" id="KW-0227">DNA damage</keyword>
<dbReference type="GO" id="GO:0035485">
    <property type="term" value="F:adenine/guanine mispair binding"/>
    <property type="evidence" value="ECO:0007669"/>
    <property type="project" value="TreeGrafter"/>
</dbReference>
<dbReference type="OrthoDB" id="10248838at2759"/>
<reference evidence="12" key="2">
    <citation type="submission" date="2015-07" db="EMBL/GenBank/DDBJ databases">
        <title>The genome sequence of Plasmodium falciparum IGH-CR14.</title>
        <authorList>
            <consortium name="The Broad Institute Genome Sequencing Platform"/>
            <person name="Volkman S.K."/>
            <person name="Neafsey D.E."/>
            <person name="Dash A.P."/>
            <person name="Chitnis C.E."/>
            <person name="Hartl D.L."/>
            <person name="Young S.K."/>
            <person name="Kodira C.D."/>
            <person name="Zeng Q."/>
            <person name="Koehrsen M."/>
            <person name="Godfrey P."/>
            <person name="Alvarado L."/>
            <person name="Berlin A."/>
            <person name="Borenstein D."/>
            <person name="Chen Z."/>
            <person name="Engels R."/>
            <person name="Freedman E."/>
            <person name="Gellesch M."/>
            <person name="Goldberg J."/>
            <person name="Griggs A."/>
            <person name="Gujja S."/>
            <person name="Heiman D."/>
            <person name="Hepburn T."/>
            <person name="Howarth C."/>
            <person name="Jen D."/>
            <person name="Larson L."/>
            <person name="Lewis B."/>
            <person name="Mehta T."/>
            <person name="Park D."/>
            <person name="Pearson M."/>
            <person name="Roberts A."/>
            <person name="Saif S."/>
            <person name="Shea T."/>
            <person name="Shenoy N."/>
            <person name="Sisk P."/>
            <person name="Stolte C."/>
            <person name="Sykes S."/>
            <person name="Walk T."/>
            <person name="White J."/>
            <person name="Yandava C."/>
            <person name="Wirth D.F."/>
            <person name="Nusbaum C."/>
            <person name="Birren B."/>
        </authorList>
    </citation>
    <scope>NUCLEOTIDE SEQUENCE [LARGE SCALE GENOMIC DNA]</scope>
    <source>
        <strain evidence="12">IGH-CR14</strain>
    </source>
</reference>
<comment type="cofactor">
    <cofactor evidence="1">
        <name>[4Fe-4S] cluster</name>
        <dbReference type="ChEBI" id="CHEBI:49883"/>
    </cofactor>
</comment>
<dbReference type="InterPro" id="IPR003265">
    <property type="entry name" value="HhH-GPD_domain"/>
</dbReference>
<dbReference type="InterPro" id="IPR011257">
    <property type="entry name" value="DNA_glycosylase"/>
</dbReference>
<dbReference type="InterPro" id="IPR023170">
    <property type="entry name" value="HhH_base_excis_C"/>
</dbReference>
<evidence type="ECO:0000256" key="5">
    <source>
        <dbReference type="ARBA" id="ARBA00022801"/>
    </source>
</evidence>
<keyword evidence="6" id="KW-0408">Iron</keyword>
<dbReference type="Proteomes" id="UP000054562">
    <property type="component" value="Unassembled WGS sequence"/>
</dbReference>
<dbReference type="PANTHER" id="PTHR42944">
    <property type="entry name" value="ADENINE DNA GLYCOSYLASE"/>
    <property type="match status" value="1"/>
</dbReference>
<organism evidence="11 12">
    <name type="scientific">Plasmodium falciparum IGH-CR14</name>
    <dbReference type="NCBI Taxonomy" id="580059"/>
    <lineage>
        <taxon>Eukaryota</taxon>
        <taxon>Sar</taxon>
        <taxon>Alveolata</taxon>
        <taxon>Apicomplexa</taxon>
        <taxon>Aconoidasida</taxon>
        <taxon>Haemosporida</taxon>
        <taxon>Plasmodiidae</taxon>
        <taxon>Plasmodium</taxon>
        <taxon>Plasmodium (Laverania)</taxon>
    </lineage>
</organism>
<dbReference type="InterPro" id="IPR044298">
    <property type="entry name" value="MIG/MutY"/>
</dbReference>
<evidence type="ECO:0000256" key="8">
    <source>
        <dbReference type="ARBA" id="ARBA00023204"/>
    </source>
</evidence>